<keyword evidence="1" id="KW-0812">Transmembrane</keyword>
<proteinExistence type="predicted"/>
<protein>
    <submittedName>
        <fullName evidence="2">Uncharacterized protein</fullName>
    </submittedName>
</protein>
<gene>
    <name evidence="2" type="ORF">PbJCM13498_19570</name>
</gene>
<evidence type="ECO:0000313" key="3">
    <source>
        <dbReference type="Proteomes" id="UP000391834"/>
    </source>
</evidence>
<feature type="transmembrane region" description="Helical" evidence="1">
    <location>
        <begin position="6"/>
        <end position="23"/>
    </location>
</feature>
<dbReference type="Proteomes" id="UP000391834">
    <property type="component" value="Unassembled WGS sequence"/>
</dbReference>
<dbReference type="EMBL" id="BLAX01000001">
    <property type="protein sequence ID" value="GET33094.1"/>
    <property type="molecule type" value="Genomic_DNA"/>
</dbReference>
<keyword evidence="1" id="KW-0472">Membrane</keyword>
<dbReference type="RefSeq" id="WP_025862965.1">
    <property type="nucleotide sequence ID" value="NZ_BLAX01000001.1"/>
</dbReference>
<comment type="caution">
    <text evidence="2">The sequence shown here is derived from an EMBL/GenBank/DDBJ whole genome shotgun (WGS) entry which is preliminary data.</text>
</comment>
<accession>A0A5M4AZ86</accession>
<keyword evidence="1" id="KW-1133">Transmembrane helix</keyword>
<dbReference type="AlphaFoldDB" id="A0A5M4AZ86"/>
<keyword evidence="3" id="KW-1185">Reference proteome</keyword>
<name>A0A5M4AZ86_9BACT</name>
<organism evidence="2 3">
    <name type="scientific">Prolixibacter bellariivorans</name>
    <dbReference type="NCBI Taxonomy" id="314319"/>
    <lineage>
        <taxon>Bacteria</taxon>
        <taxon>Pseudomonadati</taxon>
        <taxon>Bacteroidota</taxon>
        <taxon>Bacteroidia</taxon>
        <taxon>Marinilabiliales</taxon>
        <taxon>Prolixibacteraceae</taxon>
        <taxon>Prolixibacter</taxon>
    </lineage>
</organism>
<evidence type="ECO:0000313" key="2">
    <source>
        <dbReference type="EMBL" id="GET33094.1"/>
    </source>
</evidence>
<reference evidence="2 3" key="1">
    <citation type="submission" date="2019-10" db="EMBL/GenBank/DDBJ databases">
        <title>Prolixibacter strains distinguished by the presence of nitrate reductase genes were adept at nitrate-dependent anaerobic corrosion of metallic iron and carbon steel.</title>
        <authorList>
            <person name="Iino T."/>
            <person name="Shono N."/>
            <person name="Ito K."/>
            <person name="Nakamura R."/>
            <person name="Sueoka K."/>
            <person name="Harayama S."/>
            <person name="Ohkuma M."/>
        </authorList>
    </citation>
    <scope>NUCLEOTIDE SEQUENCE [LARGE SCALE GENOMIC DNA]</scope>
    <source>
        <strain evidence="2 3">JCM 13498</strain>
    </source>
</reference>
<evidence type="ECO:0000256" key="1">
    <source>
        <dbReference type="SAM" id="Phobius"/>
    </source>
</evidence>
<sequence>MSRKVIYFLSLTMAIAVVALVWLQTMAIKRTSQLKEEHFNLLVNRALEDVVEKLQNEEMNLFWFGEDDATTPGGGSGFFPNSGALKPLNERVLRVN</sequence>